<dbReference type="EMBL" id="BSTK01000030">
    <property type="protein sequence ID" value="GLY92521.1"/>
    <property type="molecule type" value="Genomic_DNA"/>
</dbReference>
<dbReference type="InterPro" id="IPR036388">
    <property type="entry name" value="WH-like_DNA-bd_sf"/>
</dbReference>
<dbReference type="Gene3D" id="3.40.190.290">
    <property type="match status" value="1"/>
</dbReference>
<comment type="similarity">
    <text evidence="1">Belongs to the LysR transcriptional regulatory family.</text>
</comment>
<dbReference type="SUPFAM" id="SSF46785">
    <property type="entry name" value="Winged helix' DNA-binding domain"/>
    <property type="match status" value="1"/>
</dbReference>
<dbReference type="GO" id="GO:0005829">
    <property type="term" value="C:cytosol"/>
    <property type="evidence" value="ECO:0007669"/>
    <property type="project" value="TreeGrafter"/>
</dbReference>
<keyword evidence="2" id="KW-0805">Transcription regulation</keyword>
<proteinExistence type="inferred from homology"/>
<evidence type="ECO:0000259" key="5">
    <source>
        <dbReference type="PROSITE" id="PS50931"/>
    </source>
</evidence>
<feature type="domain" description="HTH lysR-type" evidence="5">
    <location>
        <begin position="1"/>
        <end position="58"/>
    </location>
</feature>
<dbReference type="AlphaFoldDB" id="A0A9W6SFB6"/>
<dbReference type="InterPro" id="IPR050950">
    <property type="entry name" value="HTH-type_LysR_regulators"/>
</dbReference>
<keyword evidence="7" id="KW-1185">Reference proteome</keyword>
<dbReference type="SUPFAM" id="SSF53850">
    <property type="entry name" value="Periplasmic binding protein-like II"/>
    <property type="match status" value="1"/>
</dbReference>
<dbReference type="GO" id="GO:0003700">
    <property type="term" value="F:DNA-binding transcription factor activity"/>
    <property type="evidence" value="ECO:0007669"/>
    <property type="project" value="InterPro"/>
</dbReference>
<dbReference type="PRINTS" id="PR00039">
    <property type="entry name" value="HTHLYSR"/>
</dbReference>
<name>A0A9W6SFB6_9ACTN</name>
<evidence type="ECO:0000313" key="6">
    <source>
        <dbReference type="EMBL" id="GLY92521.1"/>
    </source>
</evidence>
<gene>
    <name evidence="6" type="ORF">Airi02_104490</name>
</gene>
<protein>
    <submittedName>
        <fullName evidence="6">LysR family transcriptional regulator</fullName>
    </submittedName>
</protein>
<evidence type="ECO:0000256" key="2">
    <source>
        <dbReference type="ARBA" id="ARBA00023015"/>
    </source>
</evidence>
<dbReference type="GO" id="GO:0003677">
    <property type="term" value="F:DNA binding"/>
    <property type="evidence" value="ECO:0007669"/>
    <property type="project" value="UniProtKB-KW"/>
</dbReference>
<keyword evidence="4" id="KW-0804">Transcription</keyword>
<reference evidence="6" key="1">
    <citation type="submission" date="2023-03" db="EMBL/GenBank/DDBJ databases">
        <title>Actinoallomurus iriomotensis NBRC 103684.</title>
        <authorList>
            <person name="Ichikawa N."/>
            <person name="Sato H."/>
            <person name="Tonouchi N."/>
        </authorList>
    </citation>
    <scope>NUCLEOTIDE SEQUENCE</scope>
    <source>
        <strain evidence="6">NBRC 103684</strain>
    </source>
</reference>
<dbReference type="CDD" id="cd08436">
    <property type="entry name" value="PBP2_LTTR_like_3"/>
    <property type="match status" value="1"/>
</dbReference>
<evidence type="ECO:0000256" key="3">
    <source>
        <dbReference type="ARBA" id="ARBA00023125"/>
    </source>
</evidence>
<dbReference type="Pfam" id="PF03466">
    <property type="entry name" value="LysR_substrate"/>
    <property type="match status" value="1"/>
</dbReference>
<evidence type="ECO:0000313" key="7">
    <source>
        <dbReference type="Proteomes" id="UP001165074"/>
    </source>
</evidence>
<dbReference type="Pfam" id="PF00126">
    <property type="entry name" value="HTH_1"/>
    <property type="match status" value="1"/>
</dbReference>
<evidence type="ECO:0000256" key="1">
    <source>
        <dbReference type="ARBA" id="ARBA00009437"/>
    </source>
</evidence>
<dbReference type="Proteomes" id="UP001165074">
    <property type="component" value="Unassembled WGS sequence"/>
</dbReference>
<dbReference type="Gene3D" id="1.10.10.10">
    <property type="entry name" value="Winged helix-like DNA-binding domain superfamily/Winged helix DNA-binding domain"/>
    <property type="match status" value="1"/>
</dbReference>
<dbReference type="PROSITE" id="PS50931">
    <property type="entry name" value="HTH_LYSR"/>
    <property type="match status" value="1"/>
</dbReference>
<keyword evidence="3" id="KW-0238">DNA-binding</keyword>
<comment type="caution">
    <text evidence="6">The sequence shown here is derived from an EMBL/GenBank/DDBJ whole genome shotgun (WGS) entry which is preliminary data.</text>
</comment>
<accession>A0A9W6SFB6</accession>
<dbReference type="RefSeq" id="WP_285584788.1">
    <property type="nucleotide sequence ID" value="NZ_BSTK01000030.1"/>
</dbReference>
<organism evidence="6 7">
    <name type="scientific">Actinoallomurus iriomotensis</name>
    <dbReference type="NCBI Taxonomy" id="478107"/>
    <lineage>
        <taxon>Bacteria</taxon>
        <taxon>Bacillati</taxon>
        <taxon>Actinomycetota</taxon>
        <taxon>Actinomycetes</taxon>
        <taxon>Streptosporangiales</taxon>
        <taxon>Thermomonosporaceae</taxon>
        <taxon>Actinoallomurus</taxon>
    </lineage>
</organism>
<dbReference type="InterPro" id="IPR000847">
    <property type="entry name" value="LysR_HTH_N"/>
</dbReference>
<dbReference type="InterPro" id="IPR005119">
    <property type="entry name" value="LysR_subst-bd"/>
</dbReference>
<evidence type="ECO:0000256" key="4">
    <source>
        <dbReference type="ARBA" id="ARBA00023163"/>
    </source>
</evidence>
<dbReference type="PANTHER" id="PTHR30419">
    <property type="entry name" value="HTH-TYPE TRANSCRIPTIONAL REGULATOR YBHD"/>
    <property type="match status" value="1"/>
</dbReference>
<dbReference type="PANTHER" id="PTHR30419:SF31">
    <property type="entry name" value="BLR3139 PROTEIN"/>
    <property type="match status" value="1"/>
</dbReference>
<dbReference type="FunFam" id="1.10.10.10:FF:000001">
    <property type="entry name" value="LysR family transcriptional regulator"/>
    <property type="match status" value="1"/>
</dbReference>
<sequence length="294" mass="31498">MELRQLECFVAVVEESSFTRAAARLHVVQSAVSATIASLERELETPLLLRTTRQIGLTDAGLQLLPKARATLEAARDARDAVHQVTGGIRGTLRIGTMSSLGLIDLPALLGQFHHEYPAVSIQLAIVGTGSPGLVAALSEGRLDLAFVSIPGHQPAGVRVRDLTSIPLDLVVPRDHPLAGRSEVAIAELADESFIDFPPGYGNRTVTDRAFEAAGLTHHVTIEITDITVGSDFVRHRFGVALLPRAVLLPDEDLAVLRVTDADLDWPISLATATGRTPGAAARAFEEYVERYVA</sequence>
<dbReference type="InterPro" id="IPR036390">
    <property type="entry name" value="WH_DNA-bd_sf"/>
</dbReference>